<dbReference type="Proteomes" id="UP001207468">
    <property type="component" value="Unassembled WGS sequence"/>
</dbReference>
<protein>
    <submittedName>
        <fullName evidence="1">Uncharacterized protein</fullName>
    </submittedName>
</protein>
<evidence type="ECO:0000313" key="1">
    <source>
        <dbReference type="EMBL" id="KAI9513416.1"/>
    </source>
</evidence>
<sequence length="85" mass="9849">AWREETDRKQAELLDTVRSTANVQVPFNVQGYLDEFSKSLATEVRMLLGEVGKLREERRNVQFEIGTLLSLRSKYEPGGMFDPDW</sequence>
<feature type="non-terminal residue" evidence="1">
    <location>
        <position position="1"/>
    </location>
</feature>
<gene>
    <name evidence="1" type="ORF">F5148DRAFT_971886</name>
</gene>
<organism evidence="1 2">
    <name type="scientific">Russula earlei</name>
    <dbReference type="NCBI Taxonomy" id="71964"/>
    <lineage>
        <taxon>Eukaryota</taxon>
        <taxon>Fungi</taxon>
        <taxon>Dikarya</taxon>
        <taxon>Basidiomycota</taxon>
        <taxon>Agaricomycotina</taxon>
        <taxon>Agaricomycetes</taxon>
        <taxon>Russulales</taxon>
        <taxon>Russulaceae</taxon>
        <taxon>Russula</taxon>
    </lineage>
</organism>
<comment type="caution">
    <text evidence="1">The sequence shown here is derived from an EMBL/GenBank/DDBJ whole genome shotgun (WGS) entry which is preliminary data.</text>
</comment>
<proteinExistence type="predicted"/>
<reference evidence="1" key="1">
    <citation type="submission" date="2021-03" db="EMBL/GenBank/DDBJ databases">
        <title>Evolutionary priming and transition to the ectomycorrhizal habit in an iconic lineage of mushroom-forming fungi: is preadaptation a requirement?</title>
        <authorList>
            <consortium name="DOE Joint Genome Institute"/>
            <person name="Looney B.P."/>
            <person name="Miyauchi S."/>
            <person name="Morin E."/>
            <person name="Drula E."/>
            <person name="Courty P.E."/>
            <person name="Chicoki N."/>
            <person name="Fauchery L."/>
            <person name="Kohler A."/>
            <person name="Kuo A."/>
            <person name="LaButti K."/>
            <person name="Pangilinan J."/>
            <person name="Lipzen A."/>
            <person name="Riley R."/>
            <person name="Andreopoulos W."/>
            <person name="He G."/>
            <person name="Johnson J."/>
            <person name="Barry K.W."/>
            <person name="Grigoriev I.V."/>
            <person name="Nagy L."/>
            <person name="Hibbett D."/>
            <person name="Henrissat B."/>
            <person name="Matheny P.B."/>
            <person name="Labbe J."/>
            <person name="Martin A.F."/>
        </authorList>
    </citation>
    <scope>NUCLEOTIDE SEQUENCE</scope>
    <source>
        <strain evidence="1">BPL698</strain>
    </source>
</reference>
<dbReference type="EMBL" id="JAGFNK010000001">
    <property type="protein sequence ID" value="KAI9513416.1"/>
    <property type="molecule type" value="Genomic_DNA"/>
</dbReference>
<accession>A0ACC0UP18</accession>
<name>A0ACC0UP18_9AGAM</name>
<keyword evidence="2" id="KW-1185">Reference proteome</keyword>
<evidence type="ECO:0000313" key="2">
    <source>
        <dbReference type="Proteomes" id="UP001207468"/>
    </source>
</evidence>